<dbReference type="GO" id="GO:0009073">
    <property type="term" value="P:aromatic amino acid family biosynthetic process"/>
    <property type="evidence" value="ECO:0007669"/>
    <property type="project" value="UniProtKB-KW"/>
</dbReference>
<dbReference type="Proteomes" id="UP001196408">
    <property type="component" value="Unassembled WGS sequence"/>
</dbReference>
<gene>
    <name evidence="7" type="primary">aroK</name>
    <name evidence="8" type="ORF">KSV97_06020</name>
    <name evidence="9" type="ORF">KSW06_05900</name>
</gene>
<evidence type="ECO:0000256" key="4">
    <source>
        <dbReference type="ARBA" id="ARBA00022777"/>
    </source>
</evidence>
<dbReference type="AlphaFoldDB" id="A0AAW4MY82"/>
<evidence type="ECO:0000313" key="8">
    <source>
        <dbReference type="EMBL" id="MBV3382779.1"/>
    </source>
</evidence>
<reference evidence="8 11" key="1">
    <citation type="submission" date="2021-06" db="EMBL/GenBank/DDBJ databases">
        <title>Collection of gut derived symbiotic bacterial strains cultured from healthy donors.</title>
        <authorList>
            <person name="Lin H."/>
            <person name="Littmann E."/>
            <person name="Pamer E.G."/>
        </authorList>
    </citation>
    <scope>NUCLEOTIDE SEQUENCE</scope>
    <source>
        <strain evidence="9 11">MSK.21.70</strain>
        <strain evidence="8">MSK.21.82</strain>
    </source>
</reference>
<proteinExistence type="inferred from homology"/>
<dbReference type="EMBL" id="JAHOEF010000030">
    <property type="protein sequence ID" value="MBV3382779.1"/>
    <property type="molecule type" value="Genomic_DNA"/>
</dbReference>
<comment type="function">
    <text evidence="7">Catalyzes the specific phosphorylation of the 3-hydroxyl group of shikimic acid using ATP as a cosubstrate.</text>
</comment>
<comment type="cofactor">
    <cofactor evidence="7">
        <name>Mg(2+)</name>
        <dbReference type="ChEBI" id="CHEBI:18420"/>
    </cofactor>
    <text evidence="7">Binds 1 Mg(2+) ion per subunit.</text>
</comment>
<evidence type="ECO:0000256" key="5">
    <source>
        <dbReference type="ARBA" id="ARBA00022840"/>
    </source>
</evidence>
<dbReference type="GO" id="GO:0004765">
    <property type="term" value="F:shikimate kinase activity"/>
    <property type="evidence" value="ECO:0007669"/>
    <property type="project" value="UniProtKB-UniRule"/>
</dbReference>
<keyword evidence="7" id="KW-0479">Metal-binding</keyword>
<feature type="binding site" evidence="7">
    <location>
        <begin position="11"/>
        <end position="16"/>
    </location>
    <ligand>
        <name>ATP</name>
        <dbReference type="ChEBI" id="CHEBI:30616"/>
    </ligand>
</feature>
<evidence type="ECO:0000313" key="10">
    <source>
        <dbReference type="Proteomes" id="UP001196408"/>
    </source>
</evidence>
<comment type="caution">
    <text evidence="7">Lacks conserved residue(s) required for the propagation of feature annotation.</text>
</comment>
<name>A0AAW4MY82_9FIRM</name>
<evidence type="ECO:0000313" key="9">
    <source>
        <dbReference type="EMBL" id="MBV3392785.1"/>
    </source>
</evidence>
<dbReference type="GO" id="GO:0005829">
    <property type="term" value="C:cytosol"/>
    <property type="evidence" value="ECO:0007669"/>
    <property type="project" value="TreeGrafter"/>
</dbReference>
<comment type="caution">
    <text evidence="8">The sequence shown here is derived from an EMBL/GenBank/DDBJ whole genome shotgun (WGS) entry which is preliminary data.</text>
</comment>
<evidence type="ECO:0000256" key="6">
    <source>
        <dbReference type="ARBA" id="ARBA00023141"/>
    </source>
</evidence>
<dbReference type="GO" id="GO:0005524">
    <property type="term" value="F:ATP binding"/>
    <property type="evidence" value="ECO:0007669"/>
    <property type="project" value="UniProtKB-UniRule"/>
</dbReference>
<dbReference type="CDD" id="cd00464">
    <property type="entry name" value="SK"/>
    <property type="match status" value="1"/>
</dbReference>
<keyword evidence="7" id="KW-0460">Magnesium</keyword>
<keyword evidence="3 7" id="KW-0547">Nucleotide-binding</keyword>
<keyword evidence="4 7" id="KW-0418">Kinase</keyword>
<comment type="subunit">
    <text evidence="7">Monomer.</text>
</comment>
<evidence type="ECO:0000256" key="7">
    <source>
        <dbReference type="HAMAP-Rule" id="MF_00109"/>
    </source>
</evidence>
<dbReference type="Pfam" id="PF01202">
    <property type="entry name" value="SKI"/>
    <property type="match status" value="1"/>
</dbReference>
<feature type="binding site" evidence="7">
    <location>
        <position position="132"/>
    </location>
    <ligand>
        <name>substrate</name>
    </ligand>
</feature>
<evidence type="ECO:0000256" key="3">
    <source>
        <dbReference type="ARBA" id="ARBA00022741"/>
    </source>
</evidence>
<keyword evidence="5 7" id="KW-0067">ATP-binding</keyword>
<feature type="binding site" evidence="7">
    <location>
        <position position="115"/>
    </location>
    <ligand>
        <name>ATP</name>
        <dbReference type="ChEBI" id="CHEBI:30616"/>
    </ligand>
</feature>
<dbReference type="EMBL" id="JAHOEL010000029">
    <property type="protein sequence ID" value="MBV3392785.1"/>
    <property type="molecule type" value="Genomic_DNA"/>
</dbReference>
<evidence type="ECO:0000313" key="11">
    <source>
        <dbReference type="Proteomes" id="UP001197492"/>
    </source>
</evidence>
<dbReference type="EC" id="2.7.1.71" evidence="7"/>
<keyword evidence="2 7" id="KW-0808">Transferase</keyword>
<feature type="binding site" evidence="7">
    <location>
        <position position="33"/>
    </location>
    <ligand>
        <name>substrate</name>
    </ligand>
</feature>
<feature type="binding site" evidence="7">
    <location>
        <position position="15"/>
    </location>
    <ligand>
        <name>Mg(2+)</name>
        <dbReference type="ChEBI" id="CHEBI:18420"/>
    </ligand>
</feature>
<comment type="catalytic activity">
    <reaction evidence="7">
        <text>shikimate + ATP = 3-phosphoshikimate + ADP + H(+)</text>
        <dbReference type="Rhea" id="RHEA:13121"/>
        <dbReference type="ChEBI" id="CHEBI:15378"/>
        <dbReference type="ChEBI" id="CHEBI:30616"/>
        <dbReference type="ChEBI" id="CHEBI:36208"/>
        <dbReference type="ChEBI" id="CHEBI:145989"/>
        <dbReference type="ChEBI" id="CHEBI:456216"/>
        <dbReference type="EC" id="2.7.1.71"/>
    </reaction>
</comment>
<dbReference type="GO" id="GO:0000287">
    <property type="term" value="F:magnesium ion binding"/>
    <property type="evidence" value="ECO:0007669"/>
    <property type="project" value="UniProtKB-UniRule"/>
</dbReference>
<dbReference type="PANTHER" id="PTHR21087">
    <property type="entry name" value="SHIKIMATE KINASE"/>
    <property type="match status" value="1"/>
</dbReference>
<comment type="subcellular location">
    <subcellularLocation>
        <location evidence="7">Cytoplasm</location>
    </subcellularLocation>
</comment>
<keyword evidence="11" id="KW-1185">Reference proteome</keyword>
<accession>A0AAW4MY82</accession>
<sequence length="169" mass="19248">MKNIVLIGIMGSGKTTFGKILSQKTGHEMIDLDDYLVNRFNMSIPDMFQISEDYFRNNETICCKEVSELEGKIISTGGGVIKRPENIAYLKKNGVVFYIDRPIEDIVKDVDPSGRPLLKDGPDKLYALDKERRDKYMSSCDYHIINDGSLEKVIDTILDIMKKYDKSPL</sequence>
<keyword evidence="7" id="KW-0963">Cytoplasm</keyword>
<dbReference type="InterPro" id="IPR000623">
    <property type="entry name" value="Shikimate_kinase/TSH1"/>
</dbReference>
<keyword evidence="6 7" id="KW-0057">Aromatic amino acid biosynthesis</keyword>
<protein>
    <recommendedName>
        <fullName evidence="7">Shikimate kinase</fullName>
        <shortName evidence="7">SK</shortName>
        <ecNumber evidence="7">2.7.1.71</ecNumber>
    </recommendedName>
</protein>
<dbReference type="GO" id="GO:0009423">
    <property type="term" value="P:chorismate biosynthetic process"/>
    <property type="evidence" value="ECO:0007669"/>
    <property type="project" value="UniProtKB-UniRule"/>
</dbReference>
<organism evidence="8 10">
    <name type="scientific">Catenibacterium mitsuokai</name>
    <dbReference type="NCBI Taxonomy" id="100886"/>
    <lineage>
        <taxon>Bacteria</taxon>
        <taxon>Bacillati</taxon>
        <taxon>Bacillota</taxon>
        <taxon>Erysipelotrichia</taxon>
        <taxon>Erysipelotrichales</taxon>
        <taxon>Coprobacillaceae</taxon>
        <taxon>Catenibacterium</taxon>
    </lineage>
</organism>
<dbReference type="InterPro" id="IPR031322">
    <property type="entry name" value="Shikimate/glucono_kinase"/>
</dbReference>
<dbReference type="RefSeq" id="WP_217747611.1">
    <property type="nucleotide sequence ID" value="NZ_JAHOEB010000028.1"/>
</dbReference>
<comment type="similarity">
    <text evidence="7">Belongs to the shikimate kinase family.</text>
</comment>
<evidence type="ECO:0000256" key="1">
    <source>
        <dbReference type="ARBA" id="ARBA00022605"/>
    </source>
</evidence>
<feature type="binding site" evidence="7">
    <location>
        <position position="78"/>
    </location>
    <ligand>
        <name>substrate</name>
    </ligand>
</feature>
<dbReference type="GO" id="GO:0008652">
    <property type="term" value="P:amino acid biosynthetic process"/>
    <property type="evidence" value="ECO:0007669"/>
    <property type="project" value="UniProtKB-KW"/>
</dbReference>
<dbReference type="Proteomes" id="UP001197492">
    <property type="component" value="Unassembled WGS sequence"/>
</dbReference>
<dbReference type="HAMAP" id="MF_00109">
    <property type="entry name" value="Shikimate_kinase"/>
    <property type="match status" value="1"/>
</dbReference>
<dbReference type="PANTHER" id="PTHR21087:SF16">
    <property type="entry name" value="SHIKIMATE KINASE 1, CHLOROPLASTIC"/>
    <property type="match status" value="1"/>
</dbReference>
<keyword evidence="1 7" id="KW-0028">Amino-acid biosynthesis</keyword>
<feature type="binding site" evidence="7">
    <location>
        <position position="56"/>
    </location>
    <ligand>
        <name>substrate</name>
    </ligand>
</feature>
<comment type="pathway">
    <text evidence="7">Metabolic intermediate biosynthesis; chorismate biosynthesis; chorismate from D-erythrose 4-phosphate and phosphoenolpyruvate: step 5/7.</text>
</comment>
<evidence type="ECO:0000256" key="2">
    <source>
        <dbReference type="ARBA" id="ARBA00022679"/>
    </source>
</evidence>